<feature type="compositionally biased region" description="Polar residues" evidence="1">
    <location>
        <begin position="173"/>
        <end position="185"/>
    </location>
</feature>
<dbReference type="EMBL" id="MU006089">
    <property type="protein sequence ID" value="KAF2842822.1"/>
    <property type="molecule type" value="Genomic_DNA"/>
</dbReference>
<feature type="compositionally biased region" description="Acidic residues" evidence="1">
    <location>
        <begin position="69"/>
        <end position="79"/>
    </location>
</feature>
<organism evidence="3 4">
    <name type="scientific">Patellaria atrata CBS 101060</name>
    <dbReference type="NCBI Taxonomy" id="1346257"/>
    <lineage>
        <taxon>Eukaryota</taxon>
        <taxon>Fungi</taxon>
        <taxon>Dikarya</taxon>
        <taxon>Ascomycota</taxon>
        <taxon>Pezizomycotina</taxon>
        <taxon>Dothideomycetes</taxon>
        <taxon>Dothideomycetes incertae sedis</taxon>
        <taxon>Patellariales</taxon>
        <taxon>Patellariaceae</taxon>
        <taxon>Patellaria</taxon>
    </lineage>
</organism>
<dbReference type="InterPro" id="IPR009060">
    <property type="entry name" value="UBA-like_sf"/>
</dbReference>
<dbReference type="OrthoDB" id="270602at2759"/>
<feature type="region of interest" description="Disordered" evidence="1">
    <location>
        <begin position="158"/>
        <end position="205"/>
    </location>
</feature>
<dbReference type="Pfam" id="PF13899">
    <property type="entry name" value="Thioredoxin_7"/>
    <property type="match status" value="1"/>
</dbReference>
<dbReference type="Gene3D" id="1.10.8.10">
    <property type="entry name" value="DNA helicase RuvA subunit, C-terminal domain"/>
    <property type="match status" value="1"/>
</dbReference>
<dbReference type="InterPro" id="IPR036249">
    <property type="entry name" value="Thioredoxin-like_sf"/>
</dbReference>
<dbReference type="InterPro" id="IPR001012">
    <property type="entry name" value="UBX_dom"/>
</dbReference>
<dbReference type="SUPFAM" id="SSF52833">
    <property type="entry name" value="Thioredoxin-like"/>
    <property type="match status" value="1"/>
</dbReference>
<dbReference type="GO" id="GO:0043130">
    <property type="term" value="F:ubiquitin binding"/>
    <property type="evidence" value="ECO:0007669"/>
    <property type="project" value="TreeGrafter"/>
</dbReference>
<feature type="region of interest" description="Disordered" evidence="1">
    <location>
        <begin position="380"/>
        <end position="449"/>
    </location>
</feature>
<dbReference type="GO" id="GO:0043161">
    <property type="term" value="P:proteasome-mediated ubiquitin-dependent protein catabolic process"/>
    <property type="evidence" value="ECO:0007669"/>
    <property type="project" value="TreeGrafter"/>
</dbReference>
<dbReference type="CDD" id="cd01767">
    <property type="entry name" value="UBX"/>
    <property type="match status" value="1"/>
</dbReference>
<feature type="compositionally biased region" description="Polar residues" evidence="1">
    <location>
        <begin position="420"/>
        <end position="437"/>
    </location>
</feature>
<dbReference type="PANTHER" id="PTHR23322:SF6">
    <property type="entry name" value="UBX DOMAIN-CONTAINING PROTEIN 7"/>
    <property type="match status" value="1"/>
</dbReference>
<dbReference type="AlphaFoldDB" id="A0A9P4SHX9"/>
<feature type="domain" description="UBX" evidence="2">
    <location>
        <begin position="444"/>
        <end position="520"/>
    </location>
</feature>
<evidence type="ECO:0000313" key="3">
    <source>
        <dbReference type="EMBL" id="KAF2842822.1"/>
    </source>
</evidence>
<dbReference type="PANTHER" id="PTHR23322">
    <property type="entry name" value="FAS-ASSOCIATED PROTEIN"/>
    <property type="match status" value="1"/>
</dbReference>
<dbReference type="InterPro" id="IPR029071">
    <property type="entry name" value="Ubiquitin-like_domsf"/>
</dbReference>
<evidence type="ECO:0000313" key="4">
    <source>
        <dbReference type="Proteomes" id="UP000799429"/>
    </source>
</evidence>
<evidence type="ECO:0000256" key="1">
    <source>
        <dbReference type="SAM" id="MobiDB-lite"/>
    </source>
</evidence>
<dbReference type="Pfam" id="PF14555">
    <property type="entry name" value="UBA_4"/>
    <property type="match status" value="1"/>
</dbReference>
<dbReference type="GO" id="GO:0005634">
    <property type="term" value="C:nucleus"/>
    <property type="evidence" value="ECO:0007669"/>
    <property type="project" value="TreeGrafter"/>
</dbReference>
<keyword evidence="4" id="KW-1185">Reference proteome</keyword>
<dbReference type="PROSITE" id="PS50033">
    <property type="entry name" value="UBX"/>
    <property type="match status" value="1"/>
</dbReference>
<gene>
    <name evidence="3" type="ORF">M501DRAFT_1012217</name>
</gene>
<accession>A0A9P4SHX9</accession>
<evidence type="ECO:0000259" key="2">
    <source>
        <dbReference type="PROSITE" id="PS50033"/>
    </source>
</evidence>
<dbReference type="InterPro" id="IPR006577">
    <property type="entry name" value="UAS"/>
</dbReference>
<sequence>MADSETVAQFVAFTDASSERAAQYLQLTDGNLEQAIQLFYDSPDLTFGTTNTNAQPPTSTGGSRPEDAINLEDSDDNMSEESGYALPRQIHPTASTEDDEAMARRLQEEMYGGGGSSGMNEGVRAPIERTTETLVGPGASWGGDSDDMRAAITEQLLARQRRPRADRPGIFNQRPTQSVWDNDQDPNTRQRELAEATGGASRASAKSGMLAEMYRPPFEIMSMKPWDDARDQGKEEEKWLLVDIQDSSVFDCQRLNRDIWKNDQIKETIKENFIFMQYSKDDPRGDSYINYYFHNKDIQAAYPHIAIVDPRTGEQVKLWSGPPVPEPMDFLMQLHEFLDRYSLKADARNPVANRKPQKKNKDVARMSEEEMMEMALRNSLTNNDDRHDDDPDDLTKKPTSSRKGKERAVETDRPAEVEEASTSNGTPSLFSTISSENPHTEPPNSPDTTRIQFRYSGGRQVRRFLVNDPVRRIYEWLKATPLEGKDGQEFELVFINKNLIESLDSSIEEAGLKNGSVLVGFIEG</sequence>
<feature type="compositionally biased region" description="Basic and acidic residues" evidence="1">
    <location>
        <begin position="383"/>
        <end position="396"/>
    </location>
</feature>
<comment type="caution">
    <text evidence="3">The sequence shown here is derived from an EMBL/GenBank/DDBJ whole genome shotgun (WGS) entry which is preliminary data.</text>
</comment>
<dbReference type="Proteomes" id="UP000799429">
    <property type="component" value="Unassembled WGS sequence"/>
</dbReference>
<dbReference type="InterPro" id="IPR050730">
    <property type="entry name" value="UBX_domain-protein"/>
</dbReference>
<proteinExistence type="predicted"/>
<protein>
    <recommendedName>
        <fullName evidence="2">UBX domain-containing protein</fullName>
    </recommendedName>
</protein>
<dbReference type="CDD" id="cd14348">
    <property type="entry name" value="UBA_p47"/>
    <property type="match status" value="1"/>
</dbReference>
<dbReference type="Gene3D" id="3.40.30.10">
    <property type="entry name" value="Glutaredoxin"/>
    <property type="match status" value="1"/>
</dbReference>
<feature type="compositionally biased region" description="Polar residues" evidence="1">
    <location>
        <begin position="47"/>
        <end position="62"/>
    </location>
</feature>
<dbReference type="SUPFAM" id="SSF54236">
    <property type="entry name" value="Ubiquitin-like"/>
    <property type="match status" value="1"/>
</dbReference>
<name>A0A9P4SHX9_9PEZI</name>
<dbReference type="SUPFAM" id="SSF46934">
    <property type="entry name" value="UBA-like"/>
    <property type="match status" value="1"/>
</dbReference>
<feature type="region of interest" description="Disordered" evidence="1">
    <location>
        <begin position="47"/>
        <end position="99"/>
    </location>
</feature>
<feature type="compositionally biased region" description="Basic and acidic residues" evidence="1">
    <location>
        <begin position="406"/>
        <end position="416"/>
    </location>
</feature>
<dbReference type="Gene3D" id="3.10.20.90">
    <property type="entry name" value="Phosphatidylinositol 3-kinase Catalytic Subunit, Chain A, domain 1"/>
    <property type="match status" value="1"/>
</dbReference>
<reference evidence="3" key="1">
    <citation type="journal article" date="2020" name="Stud. Mycol.">
        <title>101 Dothideomycetes genomes: a test case for predicting lifestyles and emergence of pathogens.</title>
        <authorList>
            <person name="Haridas S."/>
            <person name="Albert R."/>
            <person name="Binder M."/>
            <person name="Bloem J."/>
            <person name="Labutti K."/>
            <person name="Salamov A."/>
            <person name="Andreopoulos B."/>
            <person name="Baker S."/>
            <person name="Barry K."/>
            <person name="Bills G."/>
            <person name="Bluhm B."/>
            <person name="Cannon C."/>
            <person name="Castanera R."/>
            <person name="Culley D."/>
            <person name="Daum C."/>
            <person name="Ezra D."/>
            <person name="Gonzalez J."/>
            <person name="Henrissat B."/>
            <person name="Kuo A."/>
            <person name="Liang C."/>
            <person name="Lipzen A."/>
            <person name="Lutzoni F."/>
            <person name="Magnuson J."/>
            <person name="Mondo S."/>
            <person name="Nolan M."/>
            <person name="Ohm R."/>
            <person name="Pangilinan J."/>
            <person name="Park H.-J."/>
            <person name="Ramirez L."/>
            <person name="Alfaro M."/>
            <person name="Sun H."/>
            <person name="Tritt A."/>
            <person name="Yoshinaga Y."/>
            <person name="Zwiers L.-H."/>
            <person name="Turgeon B."/>
            <person name="Goodwin S."/>
            <person name="Spatafora J."/>
            <person name="Crous P."/>
            <person name="Grigoriev I."/>
        </authorList>
    </citation>
    <scope>NUCLEOTIDE SEQUENCE</scope>
    <source>
        <strain evidence="3">CBS 101060</strain>
    </source>
</reference>
<dbReference type="SMART" id="SM00594">
    <property type="entry name" value="UAS"/>
    <property type="match status" value="1"/>
</dbReference>
<dbReference type="CDD" id="cd02958">
    <property type="entry name" value="UAS"/>
    <property type="match status" value="1"/>
</dbReference>
<dbReference type="Pfam" id="PF00789">
    <property type="entry name" value="UBX"/>
    <property type="match status" value="1"/>
</dbReference>